<reference evidence="2" key="1">
    <citation type="submission" date="2018-01" db="EMBL/GenBank/DDBJ databases">
        <title>Complete genome of Tamlana sp. UJ94.</title>
        <authorList>
            <person name="Jung J."/>
            <person name="Chung D."/>
            <person name="Bae S.S."/>
            <person name="Baek K."/>
        </authorList>
    </citation>
    <scope>NUCLEOTIDE SEQUENCE [LARGE SCALE GENOMIC DNA]</scope>
    <source>
        <strain evidence="2">UJ94</strain>
    </source>
</reference>
<dbReference type="RefSeq" id="WP_102996817.1">
    <property type="nucleotide sequence ID" value="NZ_CP025938.1"/>
</dbReference>
<dbReference type="KEGG" id="taj:C1A40_16300"/>
<evidence type="ECO:0000313" key="1">
    <source>
        <dbReference type="EMBL" id="AUS06907.1"/>
    </source>
</evidence>
<dbReference type="AlphaFoldDB" id="A0A2I7SM04"/>
<dbReference type="OrthoDB" id="9965047at2"/>
<dbReference type="PROSITE" id="PS51257">
    <property type="entry name" value="PROKAR_LIPOPROTEIN"/>
    <property type="match status" value="1"/>
</dbReference>
<name>A0A2I7SM04_9FLAO</name>
<protein>
    <submittedName>
        <fullName evidence="1">Uncharacterized protein</fullName>
    </submittedName>
</protein>
<keyword evidence="2" id="KW-1185">Reference proteome</keyword>
<gene>
    <name evidence="1" type="ORF">C1A40_16300</name>
</gene>
<evidence type="ECO:0000313" key="2">
    <source>
        <dbReference type="Proteomes" id="UP000236592"/>
    </source>
</evidence>
<accession>A0A2I7SM04</accession>
<dbReference type="Proteomes" id="UP000236592">
    <property type="component" value="Chromosome"/>
</dbReference>
<organism evidence="1 2">
    <name type="scientific">Pseudotamlana carrageenivorans</name>
    <dbReference type="NCBI Taxonomy" id="2069432"/>
    <lineage>
        <taxon>Bacteria</taxon>
        <taxon>Pseudomonadati</taxon>
        <taxon>Bacteroidota</taxon>
        <taxon>Flavobacteriia</taxon>
        <taxon>Flavobacteriales</taxon>
        <taxon>Flavobacteriaceae</taxon>
        <taxon>Pseudotamlana</taxon>
    </lineage>
</organism>
<proteinExistence type="predicted"/>
<sequence length="327" mass="38573">MKIKYFFIISLMFFSCRNDKEKEQKTEITNSIEEKDNKQFFSDYYFKIESPCKLQKDFSNAQENYYTYRCSSESNESIYSFSIKDLKGELSELKTDIEKRLFSIKFLDTYKKELNANNIEYSEPYIYGFKALEYTIPTGNIFNKQAIFVSNGFAYTFNITANKNEIDTLFSTFINSFELYHKSPKYSYSIEIPKGYSQEEIVGKNVDLKYVNNKGYSIVLVVKKLPKNEKGSIDDMMSLSDDFWINMMPYSEMKIIKKGNVFVDNTKGFFMSYTAKEVIDKEPLYYNNYMFIKNGVIYTLTTTCKPEDIYDMRSVFFRVSNSLKFPI</sequence>
<dbReference type="EMBL" id="CP025938">
    <property type="protein sequence ID" value="AUS06907.1"/>
    <property type="molecule type" value="Genomic_DNA"/>
</dbReference>